<keyword evidence="7 10" id="KW-0675">Receptor</keyword>
<dbReference type="EMBL" id="DS469721">
    <property type="protein sequence ID" value="EDO34723.1"/>
    <property type="molecule type" value="Genomic_DNA"/>
</dbReference>
<dbReference type="GO" id="GO:0007186">
    <property type="term" value="P:G protein-coupled receptor signaling pathway"/>
    <property type="evidence" value="ECO:0000318"/>
    <property type="project" value="GO_Central"/>
</dbReference>
<dbReference type="PANTHER" id="PTHR24246">
    <property type="entry name" value="OLFACTORY RECEPTOR AND ADENOSINE RECEPTOR"/>
    <property type="match status" value="1"/>
</dbReference>
<keyword evidence="8" id="KW-0325">Glycoprotein</keyword>
<organism evidence="13 14">
    <name type="scientific">Nematostella vectensis</name>
    <name type="common">Starlet sea anemone</name>
    <dbReference type="NCBI Taxonomy" id="45351"/>
    <lineage>
        <taxon>Eukaryota</taxon>
        <taxon>Metazoa</taxon>
        <taxon>Cnidaria</taxon>
        <taxon>Anthozoa</taxon>
        <taxon>Hexacorallia</taxon>
        <taxon>Actiniaria</taxon>
        <taxon>Edwardsiidae</taxon>
        <taxon>Nematostella</taxon>
    </lineage>
</organism>
<dbReference type="AlphaFoldDB" id="A7SNJ8"/>
<feature type="transmembrane region" description="Helical" evidence="11">
    <location>
        <begin position="43"/>
        <end position="64"/>
    </location>
</feature>
<feature type="transmembrane region" description="Helical" evidence="11">
    <location>
        <begin position="6"/>
        <end position="31"/>
    </location>
</feature>
<dbReference type="OMA" id="FNYANTI"/>
<reference evidence="13 14" key="1">
    <citation type="journal article" date="2007" name="Science">
        <title>Sea anemone genome reveals ancestral eumetazoan gene repertoire and genomic organization.</title>
        <authorList>
            <person name="Putnam N.H."/>
            <person name="Srivastava M."/>
            <person name="Hellsten U."/>
            <person name="Dirks B."/>
            <person name="Chapman J."/>
            <person name="Salamov A."/>
            <person name="Terry A."/>
            <person name="Shapiro H."/>
            <person name="Lindquist E."/>
            <person name="Kapitonov V.V."/>
            <person name="Jurka J."/>
            <person name="Genikhovich G."/>
            <person name="Grigoriev I.V."/>
            <person name="Lucas S.M."/>
            <person name="Steele R.E."/>
            <person name="Finnerty J.R."/>
            <person name="Technau U."/>
            <person name="Martindale M.Q."/>
            <person name="Rokhsar D.S."/>
        </authorList>
    </citation>
    <scope>NUCLEOTIDE SEQUENCE [LARGE SCALE GENOMIC DNA]</scope>
    <source>
        <strain evidence="14">CH2 X CH6</strain>
    </source>
</reference>
<keyword evidence="3 10" id="KW-0812">Transmembrane</keyword>
<dbReference type="SUPFAM" id="SSF81321">
    <property type="entry name" value="Family A G protein-coupled receptor-like"/>
    <property type="match status" value="1"/>
</dbReference>
<feature type="transmembrane region" description="Helical" evidence="11">
    <location>
        <begin position="145"/>
        <end position="168"/>
    </location>
</feature>
<dbReference type="PROSITE" id="PS00237">
    <property type="entry name" value="G_PROTEIN_RECEP_F1_1"/>
    <property type="match status" value="1"/>
</dbReference>
<evidence type="ECO:0000256" key="10">
    <source>
        <dbReference type="RuleBase" id="RU000688"/>
    </source>
</evidence>
<keyword evidence="2" id="KW-1003">Cell membrane</keyword>
<comment type="subcellular location">
    <subcellularLocation>
        <location evidence="1">Cell membrane</location>
        <topology evidence="1">Multi-pass membrane protein</topology>
    </subcellularLocation>
</comment>
<dbReference type="HOGENOM" id="CLU_009579_3_6_1"/>
<dbReference type="InParanoid" id="A7SNJ8"/>
<dbReference type="Gene3D" id="1.20.1070.10">
    <property type="entry name" value="Rhodopsin 7-helix transmembrane proteins"/>
    <property type="match status" value="1"/>
</dbReference>
<dbReference type="PANTHER" id="PTHR24246:SF27">
    <property type="entry name" value="ADENOSINE RECEPTOR, ISOFORM A"/>
    <property type="match status" value="1"/>
</dbReference>
<evidence type="ECO:0000313" key="14">
    <source>
        <dbReference type="Proteomes" id="UP000001593"/>
    </source>
</evidence>
<keyword evidence="6 11" id="KW-0472">Membrane</keyword>
<evidence type="ECO:0000256" key="2">
    <source>
        <dbReference type="ARBA" id="ARBA00022475"/>
    </source>
</evidence>
<dbReference type="STRING" id="45351.A7SNJ8"/>
<evidence type="ECO:0000256" key="11">
    <source>
        <dbReference type="SAM" id="Phobius"/>
    </source>
</evidence>
<evidence type="ECO:0000256" key="5">
    <source>
        <dbReference type="ARBA" id="ARBA00023040"/>
    </source>
</evidence>
<keyword evidence="5 10" id="KW-0297">G-protein coupled receptor</keyword>
<gene>
    <name evidence="13" type="ORF">NEMVEDRAFT_v1g214987</name>
</gene>
<evidence type="ECO:0000256" key="4">
    <source>
        <dbReference type="ARBA" id="ARBA00022989"/>
    </source>
</evidence>
<feature type="transmembrane region" description="Helical" evidence="11">
    <location>
        <begin position="111"/>
        <end position="133"/>
    </location>
</feature>
<dbReference type="GO" id="GO:0005886">
    <property type="term" value="C:plasma membrane"/>
    <property type="evidence" value="ECO:0000318"/>
    <property type="project" value="GO_Central"/>
</dbReference>
<protein>
    <recommendedName>
        <fullName evidence="12">G-protein coupled receptors family 1 profile domain-containing protein</fullName>
    </recommendedName>
</protein>
<dbReference type="PRINTS" id="PR00237">
    <property type="entry name" value="GPCRRHODOPSN"/>
</dbReference>
<dbReference type="PROSITE" id="PS50262">
    <property type="entry name" value="G_PROTEIN_RECEP_F1_2"/>
    <property type="match status" value="1"/>
</dbReference>
<evidence type="ECO:0000259" key="12">
    <source>
        <dbReference type="PROSITE" id="PS50262"/>
    </source>
</evidence>
<accession>A7SNJ8</accession>
<proteinExistence type="inferred from homology"/>
<feature type="domain" description="G-protein coupled receptors family 1 profile" evidence="12">
    <location>
        <begin position="22"/>
        <end position="260"/>
    </location>
</feature>
<keyword evidence="14" id="KW-1185">Reference proteome</keyword>
<evidence type="ECO:0000256" key="6">
    <source>
        <dbReference type="ARBA" id="ARBA00023136"/>
    </source>
</evidence>
<sequence>MDVYPLWSMTSLGVLSLLVITSNIAVCILVLCTRSLRTYTNGFVVSLAFADILIGLALFIQYPLQVESPVALNVMYSVSLLSSVANLCAVTYDRYLAVLQPLRYTPTIAKYFFRILVGVWVTGLVSAVIPLTWFPSTSGVIHQVYQFVMLVAGIIIPYTFIFICYWRIYKQVRICVAKERKLSRLVCDRVELTKCRRISSEAKLAKVFIVISVMFVLSWLPVIYVTAVIAIGKPELMIKALNSSSPFTLALGSLVNPILYSFLKPDFKFAIRKLVQSLFRGDRYYKDVTRKKSSGDISRLEVTMLSQRHSSIVTVSEM</sequence>
<dbReference type="OrthoDB" id="10042731at2759"/>
<dbReference type="eggNOG" id="KOG3656">
    <property type="taxonomic scope" value="Eukaryota"/>
</dbReference>
<feature type="transmembrane region" description="Helical" evidence="11">
    <location>
        <begin position="244"/>
        <end position="263"/>
    </location>
</feature>
<evidence type="ECO:0000256" key="8">
    <source>
        <dbReference type="ARBA" id="ARBA00023180"/>
    </source>
</evidence>
<evidence type="ECO:0000256" key="1">
    <source>
        <dbReference type="ARBA" id="ARBA00004651"/>
    </source>
</evidence>
<feature type="transmembrane region" description="Helical" evidence="11">
    <location>
        <begin position="207"/>
        <end position="232"/>
    </location>
</feature>
<dbReference type="Proteomes" id="UP000001593">
    <property type="component" value="Unassembled WGS sequence"/>
</dbReference>
<dbReference type="InterPro" id="IPR017452">
    <property type="entry name" value="GPCR_Rhodpsn_7TM"/>
</dbReference>
<dbReference type="InterPro" id="IPR000276">
    <property type="entry name" value="GPCR_Rhodpsn"/>
</dbReference>
<evidence type="ECO:0000313" key="13">
    <source>
        <dbReference type="EMBL" id="EDO34723.1"/>
    </source>
</evidence>
<feature type="transmembrane region" description="Helical" evidence="11">
    <location>
        <begin position="70"/>
        <end position="90"/>
    </location>
</feature>
<dbReference type="Pfam" id="PF00001">
    <property type="entry name" value="7tm_1"/>
    <property type="match status" value="1"/>
</dbReference>
<comment type="similarity">
    <text evidence="10">Belongs to the G-protein coupled receptor 1 family.</text>
</comment>
<dbReference type="GO" id="GO:0001609">
    <property type="term" value="F:G protein-coupled adenosine receptor activity"/>
    <property type="evidence" value="ECO:0000318"/>
    <property type="project" value="GO_Central"/>
</dbReference>
<evidence type="ECO:0000256" key="7">
    <source>
        <dbReference type="ARBA" id="ARBA00023170"/>
    </source>
</evidence>
<dbReference type="PhylomeDB" id="A7SNJ8"/>
<evidence type="ECO:0000256" key="9">
    <source>
        <dbReference type="ARBA" id="ARBA00023224"/>
    </source>
</evidence>
<keyword evidence="4 11" id="KW-1133">Transmembrane helix</keyword>
<name>A7SNJ8_NEMVE</name>
<keyword evidence="9 10" id="KW-0807">Transducer</keyword>
<evidence type="ECO:0000256" key="3">
    <source>
        <dbReference type="ARBA" id="ARBA00022692"/>
    </source>
</evidence>